<comment type="subcellular location">
    <subcellularLocation>
        <location evidence="1 12">Cytoplasm</location>
    </subcellularLocation>
</comment>
<comment type="subunit">
    <text evidence="3 12">Monomer.</text>
</comment>
<dbReference type="GO" id="GO:0005829">
    <property type="term" value="C:cytosol"/>
    <property type="evidence" value="ECO:0007669"/>
    <property type="project" value="TreeGrafter"/>
</dbReference>
<organism evidence="14 15">
    <name type="scientific">Ectothiorhodospira mobilis</name>
    <dbReference type="NCBI Taxonomy" id="195064"/>
    <lineage>
        <taxon>Bacteria</taxon>
        <taxon>Pseudomonadati</taxon>
        <taxon>Pseudomonadota</taxon>
        <taxon>Gammaproteobacteria</taxon>
        <taxon>Chromatiales</taxon>
        <taxon>Ectothiorhodospiraceae</taxon>
        <taxon>Ectothiorhodospira</taxon>
    </lineage>
</organism>
<dbReference type="Pfam" id="PF23493">
    <property type="entry name" value="CysS_C"/>
    <property type="match status" value="1"/>
</dbReference>
<gene>
    <name evidence="12" type="primary">cysS</name>
    <name evidence="14" type="ORF">SAMN05421721_10593</name>
</gene>
<evidence type="ECO:0000256" key="10">
    <source>
        <dbReference type="ARBA" id="ARBA00022917"/>
    </source>
</evidence>
<dbReference type="InterPro" id="IPR056411">
    <property type="entry name" value="CysS_C"/>
</dbReference>
<feature type="binding site" evidence="12">
    <location>
        <position position="55"/>
    </location>
    <ligand>
        <name>Zn(2+)</name>
        <dbReference type="ChEBI" id="CHEBI:29105"/>
    </ligand>
</feature>
<dbReference type="NCBIfam" id="TIGR00435">
    <property type="entry name" value="cysS"/>
    <property type="match status" value="1"/>
</dbReference>
<evidence type="ECO:0000256" key="3">
    <source>
        <dbReference type="ARBA" id="ARBA00011245"/>
    </source>
</evidence>
<evidence type="ECO:0000313" key="14">
    <source>
        <dbReference type="EMBL" id="SFM42623.1"/>
    </source>
</evidence>
<dbReference type="CDD" id="cd07963">
    <property type="entry name" value="Anticodon_Ia_Cys"/>
    <property type="match status" value="1"/>
</dbReference>
<protein>
    <recommendedName>
        <fullName evidence="12">Cysteine--tRNA ligase</fullName>
        <ecNumber evidence="12">6.1.1.16</ecNumber>
    </recommendedName>
    <alternativeName>
        <fullName evidence="12">Cysteinyl-tRNA synthetase</fullName>
        <shortName evidence="12">CysRS</shortName>
    </alternativeName>
</protein>
<dbReference type="InterPro" id="IPR015273">
    <property type="entry name" value="Cys-tRNA-synt_Ia_DALR"/>
</dbReference>
<dbReference type="InterPro" id="IPR024909">
    <property type="entry name" value="Cys-tRNA/MSH_ligase"/>
</dbReference>
<keyword evidence="7 12" id="KW-0547">Nucleotide-binding</keyword>
<accession>A0A1I4QSF0</accession>
<dbReference type="PRINTS" id="PR00983">
    <property type="entry name" value="TRNASYNTHCYS"/>
</dbReference>
<keyword evidence="10 12" id="KW-0648">Protein biosynthesis</keyword>
<evidence type="ECO:0000259" key="13">
    <source>
        <dbReference type="SMART" id="SM00840"/>
    </source>
</evidence>
<dbReference type="Proteomes" id="UP000199556">
    <property type="component" value="Unassembled WGS sequence"/>
</dbReference>
<dbReference type="EMBL" id="FOUO01000005">
    <property type="protein sequence ID" value="SFM42623.1"/>
    <property type="molecule type" value="Genomic_DNA"/>
</dbReference>
<evidence type="ECO:0000256" key="5">
    <source>
        <dbReference type="ARBA" id="ARBA00022598"/>
    </source>
</evidence>
<dbReference type="InterPro" id="IPR009080">
    <property type="entry name" value="tRNAsynth_Ia_anticodon-bd"/>
</dbReference>
<keyword evidence="8 12" id="KW-0862">Zinc</keyword>
<keyword evidence="5 12" id="KW-0436">Ligase</keyword>
<keyword evidence="9 12" id="KW-0067">ATP-binding</keyword>
<dbReference type="PANTHER" id="PTHR10890:SF3">
    <property type="entry name" value="CYSTEINE--TRNA LIGASE, CYTOPLASMIC"/>
    <property type="match status" value="1"/>
</dbReference>
<dbReference type="SUPFAM" id="SSF52374">
    <property type="entry name" value="Nucleotidylyl transferase"/>
    <property type="match status" value="1"/>
</dbReference>
<dbReference type="SMART" id="SM00840">
    <property type="entry name" value="DALR_2"/>
    <property type="match status" value="1"/>
</dbReference>
<dbReference type="FunFam" id="3.40.50.620:FF:000009">
    <property type="entry name" value="Cysteine--tRNA ligase"/>
    <property type="match status" value="1"/>
</dbReference>
<dbReference type="STRING" id="195064.SAMN05421721_10593"/>
<feature type="binding site" evidence="12">
    <location>
        <position position="296"/>
    </location>
    <ligand>
        <name>ATP</name>
        <dbReference type="ChEBI" id="CHEBI:30616"/>
    </ligand>
</feature>
<evidence type="ECO:0000256" key="8">
    <source>
        <dbReference type="ARBA" id="ARBA00022833"/>
    </source>
</evidence>
<dbReference type="Gene3D" id="1.20.120.1910">
    <property type="entry name" value="Cysteine-tRNA ligase, C-terminal anti-codon recognition domain"/>
    <property type="match status" value="1"/>
</dbReference>
<feature type="short sequence motif" description="'KMSKS' region" evidence="12">
    <location>
        <begin position="293"/>
        <end position="297"/>
    </location>
</feature>
<dbReference type="GO" id="GO:0004817">
    <property type="term" value="F:cysteine-tRNA ligase activity"/>
    <property type="evidence" value="ECO:0007669"/>
    <property type="project" value="UniProtKB-UniRule"/>
</dbReference>
<dbReference type="InterPro" id="IPR014729">
    <property type="entry name" value="Rossmann-like_a/b/a_fold"/>
</dbReference>
<keyword evidence="4 12" id="KW-0963">Cytoplasm</keyword>
<evidence type="ECO:0000256" key="1">
    <source>
        <dbReference type="ARBA" id="ARBA00004496"/>
    </source>
</evidence>
<feature type="domain" description="Cysteinyl-tRNA synthetase class Ia DALR" evidence="13">
    <location>
        <begin position="368"/>
        <end position="430"/>
    </location>
</feature>
<comment type="catalytic activity">
    <reaction evidence="12">
        <text>tRNA(Cys) + L-cysteine + ATP = L-cysteinyl-tRNA(Cys) + AMP + diphosphate</text>
        <dbReference type="Rhea" id="RHEA:17773"/>
        <dbReference type="Rhea" id="RHEA-COMP:9661"/>
        <dbReference type="Rhea" id="RHEA-COMP:9679"/>
        <dbReference type="ChEBI" id="CHEBI:30616"/>
        <dbReference type="ChEBI" id="CHEBI:33019"/>
        <dbReference type="ChEBI" id="CHEBI:35235"/>
        <dbReference type="ChEBI" id="CHEBI:78442"/>
        <dbReference type="ChEBI" id="CHEBI:78517"/>
        <dbReference type="ChEBI" id="CHEBI:456215"/>
        <dbReference type="EC" id="6.1.1.16"/>
    </reaction>
</comment>
<dbReference type="SUPFAM" id="SSF47323">
    <property type="entry name" value="Anticodon-binding domain of a subclass of class I aminoacyl-tRNA synthetases"/>
    <property type="match status" value="1"/>
</dbReference>
<feature type="binding site" evidence="12">
    <location>
        <position position="261"/>
    </location>
    <ligand>
        <name>Zn(2+)</name>
        <dbReference type="ChEBI" id="CHEBI:29105"/>
    </ligand>
</feature>
<evidence type="ECO:0000256" key="7">
    <source>
        <dbReference type="ARBA" id="ARBA00022741"/>
    </source>
</evidence>
<evidence type="ECO:0000256" key="12">
    <source>
        <dbReference type="HAMAP-Rule" id="MF_00041"/>
    </source>
</evidence>
<evidence type="ECO:0000256" key="9">
    <source>
        <dbReference type="ARBA" id="ARBA00022840"/>
    </source>
</evidence>
<dbReference type="Gene3D" id="3.40.50.620">
    <property type="entry name" value="HUPs"/>
    <property type="match status" value="1"/>
</dbReference>
<dbReference type="InterPro" id="IPR032678">
    <property type="entry name" value="tRNA-synt_1_cat_dom"/>
</dbReference>
<dbReference type="HAMAP" id="MF_00041">
    <property type="entry name" value="Cys_tRNA_synth"/>
    <property type="match status" value="1"/>
</dbReference>
<dbReference type="GO" id="GO:0005524">
    <property type="term" value="F:ATP binding"/>
    <property type="evidence" value="ECO:0007669"/>
    <property type="project" value="UniProtKB-UniRule"/>
</dbReference>
<keyword evidence="15" id="KW-1185">Reference proteome</keyword>
<evidence type="ECO:0000256" key="11">
    <source>
        <dbReference type="ARBA" id="ARBA00023146"/>
    </source>
</evidence>
<keyword evidence="6 12" id="KW-0479">Metal-binding</keyword>
<feature type="binding site" evidence="12">
    <location>
        <position position="236"/>
    </location>
    <ligand>
        <name>Zn(2+)</name>
        <dbReference type="ChEBI" id="CHEBI:29105"/>
    </ligand>
</feature>
<evidence type="ECO:0000256" key="6">
    <source>
        <dbReference type="ARBA" id="ARBA00022723"/>
    </source>
</evidence>
<dbReference type="AlphaFoldDB" id="A0A1I4QSF0"/>
<dbReference type="CDD" id="cd00672">
    <property type="entry name" value="CysRS_core"/>
    <property type="match status" value="1"/>
</dbReference>
<sequence length="489" mass="55538">MRYHGTLHFTTARTAGGPAFHPQTAESMLNLYNTLTRQKEPFHPMEPGKVRMYVCGMTVYDYCHLGHARVLVVFDMVYRYLLARGYEVTYVRNITDIDDKIIRRAAENCEPIDALTARFIQAMHEDADALGVLRPTYEPRATQHVHDILHMIQRLMDRGYAYVGENGDVYYSVSRFDGYGRLSGRRLEDLRAGERVAPDESKRDPLDFVLWKAAKPGEPAWDSPWGPGRPGWHIECSAMSTHYLGNHFDLHGGGQDLQFPHHENEIAQSEAATCEHFVNYWMHNGFVRVDEEKMSKSLGNFFTVRQVLEHYRPEEIRYFILGSHYRSPLNYNDQALDAARSALSRLYTALRGLEPAHPGDAGAAWRERFNAAMDDDFNTPEALSVLFDLAREVNRLRQTDAAGEAARLAGCLKSLGETLGLLQADPEGFFQQGGAGEAMDAAEIEALIQQRLEARKRRDFTEADRIRDDLKARGILLEDGPEGTTWRRG</sequence>
<evidence type="ECO:0000256" key="2">
    <source>
        <dbReference type="ARBA" id="ARBA00005594"/>
    </source>
</evidence>
<proteinExistence type="inferred from homology"/>
<dbReference type="PANTHER" id="PTHR10890">
    <property type="entry name" value="CYSTEINYL-TRNA SYNTHETASE"/>
    <property type="match status" value="1"/>
</dbReference>
<feature type="binding site" evidence="12">
    <location>
        <position position="265"/>
    </location>
    <ligand>
        <name>Zn(2+)</name>
        <dbReference type="ChEBI" id="CHEBI:29105"/>
    </ligand>
</feature>
<evidence type="ECO:0000313" key="15">
    <source>
        <dbReference type="Proteomes" id="UP000199556"/>
    </source>
</evidence>
<dbReference type="InterPro" id="IPR015803">
    <property type="entry name" value="Cys-tRNA-ligase"/>
</dbReference>
<evidence type="ECO:0000256" key="4">
    <source>
        <dbReference type="ARBA" id="ARBA00022490"/>
    </source>
</evidence>
<name>A0A1I4QSF0_ECTMO</name>
<dbReference type="GO" id="GO:0006423">
    <property type="term" value="P:cysteinyl-tRNA aminoacylation"/>
    <property type="evidence" value="ECO:0007669"/>
    <property type="project" value="UniProtKB-UniRule"/>
</dbReference>
<dbReference type="Pfam" id="PF09190">
    <property type="entry name" value="DALR_2"/>
    <property type="match status" value="1"/>
</dbReference>
<keyword evidence="11 12" id="KW-0030">Aminoacyl-tRNA synthetase</keyword>
<dbReference type="Pfam" id="PF01406">
    <property type="entry name" value="tRNA-synt_1e"/>
    <property type="match status" value="1"/>
</dbReference>
<reference evidence="14 15" key="1">
    <citation type="submission" date="2016-10" db="EMBL/GenBank/DDBJ databases">
        <authorList>
            <person name="de Groot N.N."/>
        </authorList>
    </citation>
    <scope>NUCLEOTIDE SEQUENCE [LARGE SCALE GENOMIC DNA]</scope>
    <source>
        <strain evidence="14 15">DSM 4180</strain>
    </source>
</reference>
<dbReference type="GO" id="GO:0008270">
    <property type="term" value="F:zinc ion binding"/>
    <property type="evidence" value="ECO:0007669"/>
    <property type="project" value="UniProtKB-UniRule"/>
</dbReference>
<feature type="short sequence motif" description="'HIGH' region" evidence="12">
    <location>
        <begin position="57"/>
        <end position="67"/>
    </location>
</feature>
<comment type="cofactor">
    <cofactor evidence="12">
        <name>Zn(2+)</name>
        <dbReference type="ChEBI" id="CHEBI:29105"/>
    </cofactor>
    <text evidence="12">Binds 1 zinc ion per subunit.</text>
</comment>
<dbReference type="EC" id="6.1.1.16" evidence="12"/>
<comment type="similarity">
    <text evidence="2 12">Belongs to the class-I aminoacyl-tRNA synthetase family.</text>
</comment>